<evidence type="ECO:0000256" key="1">
    <source>
        <dbReference type="ARBA" id="ARBA00004141"/>
    </source>
</evidence>
<dbReference type="GO" id="GO:0016020">
    <property type="term" value="C:membrane"/>
    <property type="evidence" value="ECO:0007669"/>
    <property type="project" value="UniProtKB-SubCell"/>
</dbReference>
<keyword evidence="4 7" id="KW-0812">Transmembrane</keyword>
<dbReference type="InterPro" id="IPR003362">
    <property type="entry name" value="Bact_transf"/>
</dbReference>
<evidence type="ECO:0000256" key="5">
    <source>
        <dbReference type="ARBA" id="ARBA00022989"/>
    </source>
</evidence>
<feature type="transmembrane region" description="Helical" evidence="7">
    <location>
        <begin position="99"/>
        <end position="121"/>
    </location>
</feature>
<keyword evidence="3 9" id="KW-0808">Transferase</keyword>
<dbReference type="Pfam" id="PF13727">
    <property type="entry name" value="CoA_binding_3"/>
    <property type="match status" value="1"/>
</dbReference>
<comment type="caution">
    <text evidence="9">The sequence shown here is derived from an EMBL/GenBank/DDBJ whole genome shotgun (WGS) entry which is preliminary data.</text>
</comment>
<reference evidence="9 10" key="1">
    <citation type="submission" date="2018-06" db="EMBL/GenBank/DDBJ databases">
        <title>Genomic Encyclopedia of Type Strains, Phase III (KMG-III): the genomes of soil and plant-associated and newly described type strains.</title>
        <authorList>
            <person name="Whitman W."/>
        </authorList>
    </citation>
    <scope>NUCLEOTIDE SEQUENCE [LARGE SCALE GENOMIC DNA]</scope>
    <source>
        <strain evidence="9 10">CGMCC 1.12398</strain>
    </source>
</reference>
<evidence type="ECO:0000313" key="9">
    <source>
        <dbReference type="EMBL" id="RAK23644.1"/>
    </source>
</evidence>
<sequence>MQKGRYSKYIRPIIIFIDLLVINLLVLVCLRSAMSNIGYHLILSTFWLVVAYYIGFYEVYRTTKETTIFTKLLKQFLFISLITFAYVGFKYKFVTTKEIFTYILVSFILVGFFKFLVFFLLKKYRVHYRGNIRSVIIIGSKQNTAELVNYFTQNPYLGYVIVRHFDVKKDKTLSVQNIFEFISENKIEEVYASLDDLSKNETENLIEFTDNNFITLRLIPDNKSTLYRNLAVQYYGIIPIIVLRKIPLEIEVNSRLKRSFDIVFSLFVIIFILSWLTIILGLLIKIESRGPIFFKQNRPGFKEKDFLCYKFRSMMINKTTEKEATRNDPRVTKIGKFIRKTSIDELPQFFNVLLGDMSVVGPRPHLWAQNKVYGTKVKKYMIRHHVSPGVTGLAQVRGFRGEIETDEDMVNRIKYDVFYIENWSIWMDLKIIIQTVINIFKGEEKAY</sequence>
<evidence type="ECO:0000259" key="8">
    <source>
        <dbReference type="Pfam" id="PF02397"/>
    </source>
</evidence>
<accession>A0A327YR48</accession>
<evidence type="ECO:0000256" key="4">
    <source>
        <dbReference type="ARBA" id="ARBA00022692"/>
    </source>
</evidence>
<keyword evidence="5 7" id="KW-1133">Transmembrane helix</keyword>
<comment type="subcellular location">
    <subcellularLocation>
        <location evidence="1">Membrane</location>
        <topology evidence="1">Multi-pass membrane protein</topology>
    </subcellularLocation>
</comment>
<evidence type="ECO:0000256" key="2">
    <source>
        <dbReference type="ARBA" id="ARBA00006464"/>
    </source>
</evidence>
<keyword evidence="6 7" id="KW-0472">Membrane</keyword>
<evidence type="ECO:0000256" key="7">
    <source>
        <dbReference type="SAM" id="Phobius"/>
    </source>
</evidence>
<evidence type="ECO:0000256" key="3">
    <source>
        <dbReference type="ARBA" id="ARBA00022679"/>
    </source>
</evidence>
<feature type="transmembrane region" description="Helical" evidence="7">
    <location>
        <begin position="39"/>
        <end position="60"/>
    </location>
</feature>
<dbReference type="OrthoDB" id="9808602at2"/>
<feature type="transmembrane region" description="Helical" evidence="7">
    <location>
        <begin position="262"/>
        <end position="284"/>
    </location>
</feature>
<feature type="domain" description="Bacterial sugar transferase" evidence="8">
    <location>
        <begin position="257"/>
        <end position="440"/>
    </location>
</feature>
<dbReference type="AlphaFoldDB" id="A0A327YR48"/>
<dbReference type="PANTHER" id="PTHR30576:SF0">
    <property type="entry name" value="UNDECAPRENYL-PHOSPHATE N-ACETYLGALACTOSAMINYL 1-PHOSPHATE TRANSFERASE-RELATED"/>
    <property type="match status" value="1"/>
</dbReference>
<keyword evidence="10" id="KW-1185">Reference proteome</keyword>
<feature type="transmembrane region" description="Helical" evidence="7">
    <location>
        <begin position="72"/>
        <end position="93"/>
    </location>
</feature>
<dbReference type="Pfam" id="PF02397">
    <property type="entry name" value="Bac_transf"/>
    <property type="match status" value="1"/>
</dbReference>
<dbReference type="PANTHER" id="PTHR30576">
    <property type="entry name" value="COLANIC BIOSYNTHESIS UDP-GLUCOSE LIPID CARRIER TRANSFERASE"/>
    <property type="match status" value="1"/>
</dbReference>
<feature type="transmembrane region" description="Helical" evidence="7">
    <location>
        <begin position="12"/>
        <end position="33"/>
    </location>
</feature>
<evidence type="ECO:0000313" key="10">
    <source>
        <dbReference type="Proteomes" id="UP000249620"/>
    </source>
</evidence>
<proteinExistence type="inferred from homology"/>
<dbReference type="GO" id="GO:0016780">
    <property type="term" value="F:phosphotransferase activity, for other substituted phosphate groups"/>
    <property type="evidence" value="ECO:0007669"/>
    <property type="project" value="TreeGrafter"/>
</dbReference>
<protein>
    <submittedName>
        <fullName evidence="9">Putative colanic acid biosynthesis UDP-glucose lipid carrier transferase</fullName>
    </submittedName>
</protein>
<dbReference type="Proteomes" id="UP000249620">
    <property type="component" value="Unassembled WGS sequence"/>
</dbReference>
<evidence type="ECO:0000256" key="6">
    <source>
        <dbReference type="ARBA" id="ARBA00023136"/>
    </source>
</evidence>
<name>A0A327YR48_9FLAO</name>
<dbReference type="EMBL" id="QLMI01000003">
    <property type="protein sequence ID" value="RAK23644.1"/>
    <property type="molecule type" value="Genomic_DNA"/>
</dbReference>
<dbReference type="Gene3D" id="3.40.50.720">
    <property type="entry name" value="NAD(P)-binding Rossmann-like Domain"/>
    <property type="match status" value="1"/>
</dbReference>
<dbReference type="RefSeq" id="WP_111566482.1">
    <property type="nucleotide sequence ID" value="NZ_QLMI01000003.1"/>
</dbReference>
<organism evidence="9 10">
    <name type="scientific">Flavobacterium aquaticum</name>
    <dbReference type="NCBI Taxonomy" id="1236486"/>
    <lineage>
        <taxon>Bacteria</taxon>
        <taxon>Pseudomonadati</taxon>
        <taxon>Bacteroidota</taxon>
        <taxon>Flavobacteriia</taxon>
        <taxon>Flavobacteriales</taxon>
        <taxon>Flavobacteriaceae</taxon>
        <taxon>Flavobacterium</taxon>
    </lineage>
</organism>
<dbReference type="InterPro" id="IPR017475">
    <property type="entry name" value="EPS_sugar_tfrase"/>
</dbReference>
<gene>
    <name evidence="9" type="ORF">B0I03_103109</name>
</gene>
<comment type="similarity">
    <text evidence="2">Belongs to the bacterial sugar transferase family.</text>
</comment>
<dbReference type="NCBIfam" id="TIGR03025">
    <property type="entry name" value="EPS_sugtrans"/>
    <property type="match status" value="1"/>
</dbReference>
<dbReference type="InterPro" id="IPR017473">
    <property type="entry name" value="Undecaprenyl-P_gluc_Ptfrase"/>
</dbReference>
<dbReference type="NCBIfam" id="TIGR03023">
    <property type="entry name" value="WcaJ_sugtrans"/>
    <property type="match status" value="1"/>
</dbReference>